<evidence type="ECO:0000313" key="3">
    <source>
        <dbReference type="Proteomes" id="UP000031668"/>
    </source>
</evidence>
<evidence type="ECO:0000313" key="1">
    <source>
        <dbReference type="EMBL" id="KII64874.1"/>
    </source>
</evidence>
<proteinExistence type="predicted"/>
<organism evidence="2 3">
    <name type="scientific">Thelohanellus kitauei</name>
    <name type="common">Myxosporean</name>
    <dbReference type="NCBI Taxonomy" id="669202"/>
    <lineage>
        <taxon>Eukaryota</taxon>
        <taxon>Metazoa</taxon>
        <taxon>Cnidaria</taxon>
        <taxon>Myxozoa</taxon>
        <taxon>Myxosporea</taxon>
        <taxon>Bivalvulida</taxon>
        <taxon>Platysporina</taxon>
        <taxon>Myxobolidae</taxon>
        <taxon>Thelohanellus</taxon>
    </lineage>
</organism>
<comment type="caution">
    <text evidence="2">The sequence shown here is derived from an EMBL/GenBank/DDBJ whole genome shotgun (WGS) entry which is preliminary data.</text>
</comment>
<accession>A0A0C2MF26</accession>
<dbReference type="AlphaFoldDB" id="A0A0C2MF26"/>
<protein>
    <recommendedName>
        <fullName evidence="4">Tc1-like transposase DDE domain-containing protein</fullName>
    </recommendedName>
</protein>
<dbReference type="EMBL" id="JWZT01003740">
    <property type="protein sequence ID" value="KII65726.1"/>
    <property type="molecule type" value="Genomic_DNA"/>
</dbReference>
<keyword evidence="3" id="KW-1185">Reference proteome</keyword>
<evidence type="ECO:0000313" key="2">
    <source>
        <dbReference type="EMBL" id="KII65726.1"/>
    </source>
</evidence>
<gene>
    <name evidence="1" type="ORF">RF11_09284</name>
    <name evidence="2" type="ORF">RF11_09617</name>
</gene>
<dbReference type="EMBL" id="JWZT01004076">
    <property type="protein sequence ID" value="KII64874.1"/>
    <property type="molecule type" value="Genomic_DNA"/>
</dbReference>
<evidence type="ECO:0008006" key="4">
    <source>
        <dbReference type="Google" id="ProtNLM"/>
    </source>
</evidence>
<name>A0A0C2MF26_THEKT</name>
<dbReference type="Proteomes" id="UP000031668">
    <property type="component" value="Unassembled WGS sequence"/>
</dbReference>
<reference evidence="2 3" key="1">
    <citation type="journal article" date="2014" name="Genome Biol. Evol.">
        <title>The genome of the myxosporean Thelohanellus kitauei shows adaptations to nutrient acquisition within its fish host.</title>
        <authorList>
            <person name="Yang Y."/>
            <person name="Xiong J."/>
            <person name="Zhou Z."/>
            <person name="Huo F."/>
            <person name="Miao W."/>
            <person name="Ran C."/>
            <person name="Liu Y."/>
            <person name="Zhang J."/>
            <person name="Feng J."/>
            <person name="Wang M."/>
            <person name="Wang M."/>
            <person name="Wang L."/>
            <person name="Yao B."/>
        </authorList>
    </citation>
    <scope>NUCLEOTIDE SEQUENCE [LARGE SCALE GENOMIC DNA]</scope>
    <source>
        <strain evidence="2">Wuqing</strain>
    </source>
</reference>
<sequence length="109" mass="12329">MLTITKFYCTPFSTTDVIYVDESGLNFNIRRSYCRSRQRQCANITMANSRERSISVCAAMNLAGYRYGAEGSNGWSLCEHRRVFGSPPAGLSLYPNILCQRLDSENLLE</sequence>